<accession>A0AAD9MZ96</accession>
<protein>
    <submittedName>
        <fullName evidence="2">Uncharacterized protein</fullName>
    </submittedName>
</protein>
<organism evidence="2 3">
    <name type="scientific">Paralvinella palmiformis</name>
    <dbReference type="NCBI Taxonomy" id="53620"/>
    <lineage>
        <taxon>Eukaryota</taxon>
        <taxon>Metazoa</taxon>
        <taxon>Spiralia</taxon>
        <taxon>Lophotrochozoa</taxon>
        <taxon>Annelida</taxon>
        <taxon>Polychaeta</taxon>
        <taxon>Sedentaria</taxon>
        <taxon>Canalipalpata</taxon>
        <taxon>Terebellida</taxon>
        <taxon>Terebelliformia</taxon>
        <taxon>Alvinellidae</taxon>
        <taxon>Paralvinella</taxon>
    </lineage>
</organism>
<proteinExistence type="predicted"/>
<feature type="chain" id="PRO_5042041016" evidence="1">
    <location>
        <begin position="23"/>
        <end position="127"/>
    </location>
</feature>
<gene>
    <name evidence="2" type="ORF">LSH36_462g02045</name>
</gene>
<evidence type="ECO:0000313" key="2">
    <source>
        <dbReference type="EMBL" id="KAK2149216.1"/>
    </source>
</evidence>
<feature type="signal peptide" evidence="1">
    <location>
        <begin position="1"/>
        <end position="22"/>
    </location>
</feature>
<evidence type="ECO:0000256" key="1">
    <source>
        <dbReference type="SAM" id="SignalP"/>
    </source>
</evidence>
<keyword evidence="1" id="KW-0732">Signal</keyword>
<reference evidence="2" key="1">
    <citation type="journal article" date="2023" name="Mol. Biol. Evol.">
        <title>Third-Generation Sequencing Reveals the Adaptive Role of the Epigenome in Three Deep-Sea Polychaetes.</title>
        <authorList>
            <person name="Perez M."/>
            <person name="Aroh O."/>
            <person name="Sun Y."/>
            <person name="Lan Y."/>
            <person name="Juniper S.K."/>
            <person name="Young C.R."/>
            <person name="Angers B."/>
            <person name="Qian P.Y."/>
        </authorList>
    </citation>
    <scope>NUCLEOTIDE SEQUENCE</scope>
    <source>
        <strain evidence="2">P08H-3</strain>
    </source>
</reference>
<sequence>MARYPSIVTVVVVLALVRLGCGRDNRAPINMLGVIFDKSDPEFVFTWSPKLIKDGEDVVLNFEITPKTAKIHNYIWKAKGIPAGGEFIIQAKVTNQRGDVLLCLKGTVYTKSSDDYSYHYDDYSYYF</sequence>
<evidence type="ECO:0000313" key="3">
    <source>
        <dbReference type="Proteomes" id="UP001208570"/>
    </source>
</evidence>
<name>A0AAD9MZ96_9ANNE</name>
<dbReference type="Proteomes" id="UP001208570">
    <property type="component" value="Unassembled WGS sequence"/>
</dbReference>
<keyword evidence="3" id="KW-1185">Reference proteome</keyword>
<dbReference type="AlphaFoldDB" id="A0AAD9MZ96"/>
<dbReference type="EMBL" id="JAODUP010000462">
    <property type="protein sequence ID" value="KAK2149216.1"/>
    <property type="molecule type" value="Genomic_DNA"/>
</dbReference>
<comment type="caution">
    <text evidence="2">The sequence shown here is derived from an EMBL/GenBank/DDBJ whole genome shotgun (WGS) entry which is preliminary data.</text>
</comment>